<keyword evidence="2" id="KW-0808">Transferase</keyword>
<protein>
    <submittedName>
        <fullName evidence="2">Glutathione S-transferase</fullName>
    </submittedName>
</protein>
<dbReference type="Proteomes" id="UP000318405">
    <property type="component" value="Unassembled WGS sequence"/>
</dbReference>
<dbReference type="PANTHER" id="PTHR43968">
    <property type="match status" value="1"/>
</dbReference>
<name>A0A556AJP1_9BURK</name>
<feature type="domain" description="GST N-terminal" evidence="1">
    <location>
        <begin position="1"/>
        <end position="82"/>
    </location>
</feature>
<dbReference type="OrthoDB" id="8634103at2"/>
<dbReference type="Gene3D" id="1.20.1050.10">
    <property type="match status" value="1"/>
</dbReference>
<keyword evidence="3" id="KW-1185">Reference proteome</keyword>
<dbReference type="SUPFAM" id="SSF52833">
    <property type="entry name" value="Thioredoxin-like"/>
    <property type="match status" value="1"/>
</dbReference>
<dbReference type="AlphaFoldDB" id="A0A556AJP1"/>
<dbReference type="CDD" id="cd03205">
    <property type="entry name" value="GST_C_6"/>
    <property type="match status" value="1"/>
</dbReference>
<dbReference type="Pfam" id="PF13410">
    <property type="entry name" value="GST_C_2"/>
    <property type="match status" value="1"/>
</dbReference>
<dbReference type="GO" id="GO:0005737">
    <property type="term" value="C:cytoplasm"/>
    <property type="evidence" value="ECO:0007669"/>
    <property type="project" value="TreeGrafter"/>
</dbReference>
<dbReference type="GO" id="GO:0016740">
    <property type="term" value="F:transferase activity"/>
    <property type="evidence" value="ECO:0007669"/>
    <property type="project" value="UniProtKB-KW"/>
</dbReference>
<evidence type="ECO:0000259" key="1">
    <source>
        <dbReference type="PROSITE" id="PS50404"/>
    </source>
</evidence>
<proteinExistence type="predicted"/>
<dbReference type="InterPro" id="IPR036282">
    <property type="entry name" value="Glutathione-S-Trfase_C_sf"/>
</dbReference>
<dbReference type="Pfam" id="PF13409">
    <property type="entry name" value="GST_N_2"/>
    <property type="match status" value="1"/>
</dbReference>
<comment type="caution">
    <text evidence="2">The sequence shown here is derived from an EMBL/GenBank/DDBJ whole genome shotgun (WGS) entry which is preliminary data.</text>
</comment>
<evidence type="ECO:0000313" key="2">
    <source>
        <dbReference type="EMBL" id="TSH93124.1"/>
    </source>
</evidence>
<accession>A0A556AJP1</accession>
<dbReference type="SUPFAM" id="SSF47616">
    <property type="entry name" value="GST C-terminal domain-like"/>
    <property type="match status" value="1"/>
</dbReference>
<dbReference type="PANTHER" id="PTHR43968:SF6">
    <property type="entry name" value="GLUTATHIONE S-TRANSFERASE OMEGA"/>
    <property type="match status" value="1"/>
</dbReference>
<dbReference type="EMBL" id="VLTJ01000029">
    <property type="protein sequence ID" value="TSH93124.1"/>
    <property type="molecule type" value="Genomic_DNA"/>
</dbReference>
<dbReference type="InterPro" id="IPR050983">
    <property type="entry name" value="GST_Omega/HSP26"/>
</dbReference>
<gene>
    <name evidence="2" type="ORF">FOZ76_15945</name>
</gene>
<reference evidence="2 3" key="1">
    <citation type="submission" date="2019-07" db="EMBL/GenBank/DDBJ databases">
        <title>Qingshengfaniella alkalisoli gen. nov., sp. nov., isolated from saline soil.</title>
        <authorList>
            <person name="Xu L."/>
            <person name="Huang X.-X."/>
            <person name="Sun J.-Q."/>
        </authorList>
    </citation>
    <scope>NUCLEOTIDE SEQUENCE [LARGE SCALE GENOMIC DNA]</scope>
    <source>
        <strain evidence="2 3">DSM 27279</strain>
    </source>
</reference>
<dbReference type="PROSITE" id="PS50404">
    <property type="entry name" value="GST_NTER"/>
    <property type="match status" value="1"/>
</dbReference>
<evidence type="ECO:0000313" key="3">
    <source>
        <dbReference type="Proteomes" id="UP000318405"/>
    </source>
</evidence>
<dbReference type="Gene3D" id="3.40.30.10">
    <property type="entry name" value="Glutaredoxin"/>
    <property type="match status" value="1"/>
</dbReference>
<sequence length="205" mass="22236">MKLFYSPASPYVRKVMAVAHEAGCAGDIECLPSAAHPVNRDARIAASSPLAKVPTAVLEDGQVLFDSRVICEYLAERYGSPALFPSGAARWAVLSRQALGDGLLDAALLARYERAARPAEFQWQPWYDGQITKVQASVDAIEAIAAELPTSAPDIGAITLGCALGYLDFRFADLDWRAEHPRTAAWFAAFDELPAMRETRPRDAG</sequence>
<dbReference type="CDD" id="cd03049">
    <property type="entry name" value="GST_N_3"/>
    <property type="match status" value="1"/>
</dbReference>
<dbReference type="InterPro" id="IPR036249">
    <property type="entry name" value="Thioredoxin-like_sf"/>
</dbReference>
<organism evidence="2 3">
    <name type="scientific">Verticiella sediminum</name>
    <dbReference type="NCBI Taxonomy" id="1247510"/>
    <lineage>
        <taxon>Bacteria</taxon>
        <taxon>Pseudomonadati</taxon>
        <taxon>Pseudomonadota</taxon>
        <taxon>Betaproteobacteria</taxon>
        <taxon>Burkholderiales</taxon>
        <taxon>Alcaligenaceae</taxon>
        <taxon>Verticiella</taxon>
    </lineage>
</organism>
<dbReference type="RefSeq" id="WP_143949490.1">
    <property type="nucleotide sequence ID" value="NZ_BAABMB010000001.1"/>
</dbReference>
<dbReference type="InterPro" id="IPR004045">
    <property type="entry name" value="Glutathione_S-Trfase_N"/>
</dbReference>